<dbReference type="InterPro" id="IPR017871">
    <property type="entry name" value="ABC_transporter-like_CS"/>
</dbReference>
<evidence type="ECO:0000256" key="8">
    <source>
        <dbReference type="ARBA" id="ARBA00022967"/>
    </source>
</evidence>
<dbReference type="InterPro" id="IPR027417">
    <property type="entry name" value="P-loop_NTPase"/>
</dbReference>
<dbReference type="SUPFAM" id="SSF52540">
    <property type="entry name" value="P-loop containing nucleoside triphosphate hydrolases"/>
    <property type="match status" value="2"/>
</dbReference>
<evidence type="ECO:0000259" key="10">
    <source>
        <dbReference type="PROSITE" id="PS50893"/>
    </source>
</evidence>
<feature type="domain" description="ABC transporter" evidence="10">
    <location>
        <begin position="1"/>
        <end position="235"/>
    </location>
</feature>
<evidence type="ECO:0000313" key="11">
    <source>
        <dbReference type="EMBL" id="GIP19652.1"/>
    </source>
</evidence>
<dbReference type="CDD" id="cd03215">
    <property type="entry name" value="ABC_Carb_Monos_II"/>
    <property type="match status" value="1"/>
</dbReference>
<evidence type="ECO:0000256" key="5">
    <source>
        <dbReference type="ARBA" id="ARBA00022737"/>
    </source>
</evidence>
<keyword evidence="5" id="KW-0677">Repeat</keyword>
<dbReference type="InterPro" id="IPR003593">
    <property type="entry name" value="AAA+_ATPase"/>
</dbReference>
<evidence type="ECO:0000256" key="4">
    <source>
        <dbReference type="ARBA" id="ARBA00022597"/>
    </source>
</evidence>
<dbReference type="Gene3D" id="3.40.50.300">
    <property type="entry name" value="P-loop containing nucleotide triphosphate hydrolases"/>
    <property type="match status" value="2"/>
</dbReference>
<evidence type="ECO:0000256" key="9">
    <source>
        <dbReference type="ARBA" id="ARBA00023136"/>
    </source>
</evidence>
<dbReference type="PROSITE" id="PS50893">
    <property type="entry name" value="ABC_TRANSPORTER_2"/>
    <property type="match status" value="2"/>
</dbReference>
<dbReference type="AlphaFoldDB" id="A0A919YS27"/>
<dbReference type="PANTHER" id="PTHR43790">
    <property type="entry name" value="CARBOHYDRATE TRANSPORT ATP-BINDING PROTEIN MG119-RELATED"/>
    <property type="match status" value="1"/>
</dbReference>
<dbReference type="InterPro" id="IPR003439">
    <property type="entry name" value="ABC_transporter-like_ATP-bd"/>
</dbReference>
<evidence type="ECO:0000256" key="6">
    <source>
        <dbReference type="ARBA" id="ARBA00022741"/>
    </source>
</evidence>
<evidence type="ECO:0000256" key="2">
    <source>
        <dbReference type="ARBA" id="ARBA00022448"/>
    </source>
</evidence>
<dbReference type="GO" id="GO:0005524">
    <property type="term" value="F:ATP binding"/>
    <property type="evidence" value="ECO:0007669"/>
    <property type="project" value="UniProtKB-KW"/>
</dbReference>
<evidence type="ECO:0000313" key="12">
    <source>
        <dbReference type="Proteomes" id="UP000683139"/>
    </source>
</evidence>
<dbReference type="PANTHER" id="PTHR43790:SF3">
    <property type="entry name" value="D-ALLOSE IMPORT ATP-BINDING PROTEIN ALSA-RELATED"/>
    <property type="match status" value="1"/>
</dbReference>
<dbReference type="CDD" id="cd03216">
    <property type="entry name" value="ABC_Carb_Monos_I"/>
    <property type="match status" value="1"/>
</dbReference>
<reference evidence="11" key="1">
    <citation type="submission" date="2021-03" db="EMBL/GenBank/DDBJ databases">
        <title>Antimicrobial resistance genes in bacteria isolated from Japanese honey, and their potential for conferring macrolide and lincosamide resistance in the American foulbrood pathogen Paenibacillus larvae.</title>
        <authorList>
            <person name="Okamoto M."/>
            <person name="Kumagai M."/>
            <person name="Kanamori H."/>
            <person name="Takamatsu D."/>
        </authorList>
    </citation>
    <scope>NUCLEOTIDE SEQUENCE</scope>
    <source>
        <strain evidence="11">J40TS1</strain>
    </source>
</reference>
<keyword evidence="9" id="KW-0472">Membrane</keyword>
<keyword evidence="12" id="KW-1185">Reference proteome</keyword>
<dbReference type="GO" id="GO:0016887">
    <property type="term" value="F:ATP hydrolysis activity"/>
    <property type="evidence" value="ECO:0007669"/>
    <property type="project" value="InterPro"/>
</dbReference>
<keyword evidence="4" id="KW-0762">Sugar transport</keyword>
<protein>
    <submittedName>
        <fullName evidence="11">Ribose import ATP-binding protein RbsA</fullName>
    </submittedName>
</protein>
<sequence>MSNISKSFNGVGVLHQVDFELQAGEIHALMGGNGAGKSTLMKILTGVYQLDEGEITIDGKPVKIDSTQRANEHGISMIFQEFSLVPTLTVAENVYLNKEPRTKLGLIDQRKIALQTKSILQDLQIDIDPDCEVGKLGVGYWQITEIAKALTVDTKILIMDEPTSSLTKIETELLFQLMDRLKAKGIAIIYISHRMDEIFRVCDRVTVLRDGKNCITAKTSEIEMEQLIEHIVGNRVGEAFQWVERSYDVTAPPLFQVKNLTIGSRVKNVSFEIKPGEIIGLAGLMGSGRTELARGLFGLDPYQQGEIYVRGQRKRISSPQDAIKAGIALVPEDRRTQGLVLEHSVRDNIALSILPALTKGLFVSSKASNEIAHQYVDKLSIKTDNIYKLSGLLSGGNQQKIVIAKWLATNPDILILDEPTIGVDINAKIEIVKIIREFANSGKAVLVISSELVELLAVSDKILIMQKGEITAEHQRQNITSEEALEHAIQSF</sequence>
<dbReference type="SMART" id="SM00382">
    <property type="entry name" value="AAA"/>
    <property type="match status" value="2"/>
</dbReference>
<dbReference type="FunFam" id="3.40.50.300:FF:000127">
    <property type="entry name" value="Ribose import ATP-binding protein RbsA"/>
    <property type="match status" value="1"/>
</dbReference>
<proteinExistence type="predicted"/>
<organism evidence="11 12">
    <name type="scientific">Paenibacillus montaniterrae</name>
    <dbReference type="NCBI Taxonomy" id="429341"/>
    <lineage>
        <taxon>Bacteria</taxon>
        <taxon>Bacillati</taxon>
        <taxon>Bacillota</taxon>
        <taxon>Bacilli</taxon>
        <taxon>Bacillales</taxon>
        <taxon>Paenibacillaceae</taxon>
        <taxon>Paenibacillus</taxon>
    </lineage>
</organism>
<keyword evidence="8" id="KW-1278">Translocase</keyword>
<evidence type="ECO:0000256" key="3">
    <source>
        <dbReference type="ARBA" id="ARBA00022475"/>
    </source>
</evidence>
<dbReference type="Proteomes" id="UP000683139">
    <property type="component" value="Unassembled WGS sequence"/>
</dbReference>
<keyword evidence="7 11" id="KW-0067">ATP-binding</keyword>
<comment type="caution">
    <text evidence="11">The sequence shown here is derived from an EMBL/GenBank/DDBJ whole genome shotgun (WGS) entry which is preliminary data.</text>
</comment>
<keyword evidence="6" id="KW-0547">Nucleotide-binding</keyword>
<gene>
    <name evidence="11" type="primary">rbsA_2</name>
    <name evidence="11" type="ORF">J40TS1_52940</name>
</gene>
<dbReference type="InterPro" id="IPR050107">
    <property type="entry name" value="ABC_carbohydrate_import_ATPase"/>
</dbReference>
<dbReference type="EMBL" id="BOSE01000018">
    <property type="protein sequence ID" value="GIP19652.1"/>
    <property type="molecule type" value="Genomic_DNA"/>
</dbReference>
<keyword evidence="3" id="KW-1003">Cell membrane</keyword>
<comment type="subcellular location">
    <subcellularLocation>
        <location evidence="1">Cell membrane</location>
        <topology evidence="1">Peripheral membrane protein</topology>
    </subcellularLocation>
</comment>
<accession>A0A919YS27</accession>
<feature type="domain" description="ABC transporter" evidence="10">
    <location>
        <begin position="244"/>
        <end position="492"/>
    </location>
</feature>
<dbReference type="GO" id="GO:0005886">
    <property type="term" value="C:plasma membrane"/>
    <property type="evidence" value="ECO:0007669"/>
    <property type="project" value="UniProtKB-SubCell"/>
</dbReference>
<dbReference type="Pfam" id="PF00005">
    <property type="entry name" value="ABC_tran"/>
    <property type="match status" value="2"/>
</dbReference>
<keyword evidence="2" id="KW-0813">Transport</keyword>
<name>A0A919YS27_9BACL</name>
<dbReference type="PROSITE" id="PS00211">
    <property type="entry name" value="ABC_TRANSPORTER_1"/>
    <property type="match status" value="1"/>
</dbReference>
<evidence type="ECO:0000256" key="1">
    <source>
        <dbReference type="ARBA" id="ARBA00004202"/>
    </source>
</evidence>
<evidence type="ECO:0000256" key="7">
    <source>
        <dbReference type="ARBA" id="ARBA00022840"/>
    </source>
</evidence>